<evidence type="ECO:0008006" key="3">
    <source>
        <dbReference type="Google" id="ProtNLM"/>
    </source>
</evidence>
<reference evidence="1 2" key="1">
    <citation type="journal article" date="2020" name="G3 (Bethesda)">
        <title>Improved Reference Genome for Cyclotella cryptica CCMP332, a Model for Cell Wall Morphogenesis, Salinity Adaptation, and Lipid Production in Diatoms (Bacillariophyta).</title>
        <authorList>
            <person name="Roberts W.R."/>
            <person name="Downey K.M."/>
            <person name="Ruck E.C."/>
            <person name="Traller J.C."/>
            <person name="Alverson A.J."/>
        </authorList>
    </citation>
    <scope>NUCLEOTIDE SEQUENCE [LARGE SCALE GENOMIC DNA]</scope>
    <source>
        <strain evidence="1 2">CCMP332</strain>
    </source>
</reference>
<keyword evidence="2" id="KW-1185">Reference proteome</keyword>
<organism evidence="1 2">
    <name type="scientific">Cyclotella cryptica</name>
    <dbReference type="NCBI Taxonomy" id="29204"/>
    <lineage>
        <taxon>Eukaryota</taxon>
        <taxon>Sar</taxon>
        <taxon>Stramenopiles</taxon>
        <taxon>Ochrophyta</taxon>
        <taxon>Bacillariophyta</taxon>
        <taxon>Coscinodiscophyceae</taxon>
        <taxon>Thalassiosirophycidae</taxon>
        <taxon>Stephanodiscales</taxon>
        <taxon>Stephanodiscaceae</taxon>
        <taxon>Cyclotella</taxon>
    </lineage>
</organism>
<dbReference type="EMBL" id="JABMIG020000371">
    <property type="protein sequence ID" value="KAL3779887.1"/>
    <property type="molecule type" value="Genomic_DNA"/>
</dbReference>
<proteinExistence type="predicted"/>
<protein>
    <recommendedName>
        <fullName evidence="3">PiggyBac transposable element-derived protein domain-containing protein</fullName>
    </recommendedName>
</protein>
<dbReference type="Proteomes" id="UP001516023">
    <property type="component" value="Unassembled WGS sequence"/>
</dbReference>
<comment type="caution">
    <text evidence="1">The sequence shown here is derived from an EMBL/GenBank/DDBJ whole genome shotgun (WGS) entry which is preliminary data.</text>
</comment>
<gene>
    <name evidence="1" type="ORF">HJC23_001477</name>
</gene>
<name>A0ABD3NWV4_9STRA</name>
<dbReference type="AlphaFoldDB" id="A0ABD3NWV4"/>
<evidence type="ECO:0000313" key="2">
    <source>
        <dbReference type="Proteomes" id="UP001516023"/>
    </source>
</evidence>
<sequence length="277" mass="31024">MARAKPGGVGAKGSALMKLFHPSEPLRARFSDQFNNKGSLANCTIVRKSFGRVSHRGRETHLYHVTHDDFPGQEFAVSKHSFKVETACTNPEDIFEDERPPAAPAASLSEEDLNLNLRESRSNAEPSFQVPTGRGLSASEVAELRDQGIEVDDDNKPLPENVGADSLPSPEGTWADLRQCRRNMAGGRFEKGKWLHHPWSQVSQYSKFKLFEMTFPMSYIRDVVIPAINAHLTSETNIKEFAVWLGCVFFMSCYQGIGDHRLWWSLQPISLTEGAPY</sequence>
<accession>A0ABD3NWV4</accession>
<evidence type="ECO:0000313" key="1">
    <source>
        <dbReference type="EMBL" id="KAL3779887.1"/>
    </source>
</evidence>